<protein>
    <submittedName>
        <fullName evidence="1">Uncharacterized protein</fullName>
    </submittedName>
</protein>
<gene>
    <name evidence="1" type="ORF">PHMEG_00033166</name>
</gene>
<evidence type="ECO:0000313" key="2">
    <source>
        <dbReference type="Proteomes" id="UP000198211"/>
    </source>
</evidence>
<name>A0A225UUA5_9STRA</name>
<organism evidence="1 2">
    <name type="scientific">Phytophthora megakarya</name>
    <dbReference type="NCBI Taxonomy" id="4795"/>
    <lineage>
        <taxon>Eukaryota</taxon>
        <taxon>Sar</taxon>
        <taxon>Stramenopiles</taxon>
        <taxon>Oomycota</taxon>
        <taxon>Peronosporomycetes</taxon>
        <taxon>Peronosporales</taxon>
        <taxon>Peronosporaceae</taxon>
        <taxon>Phytophthora</taxon>
    </lineage>
</organism>
<evidence type="ECO:0000313" key="1">
    <source>
        <dbReference type="EMBL" id="OWY96542.1"/>
    </source>
</evidence>
<reference evidence="2" key="1">
    <citation type="submission" date="2017-03" db="EMBL/GenBank/DDBJ databases">
        <title>Phytopthora megakarya and P. palmivora, two closely related causual agents of cacao black pod achieved similar genome size and gene model numbers by different mechanisms.</title>
        <authorList>
            <person name="Ali S."/>
            <person name="Shao J."/>
            <person name="Larry D.J."/>
            <person name="Kronmiller B."/>
            <person name="Shen D."/>
            <person name="Strem M.D."/>
            <person name="Melnick R.L."/>
            <person name="Guiltinan M.J."/>
            <person name="Tyler B.M."/>
            <person name="Meinhardt L.W."/>
            <person name="Bailey B.A."/>
        </authorList>
    </citation>
    <scope>NUCLEOTIDE SEQUENCE [LARGE SCALE GENOMIC DNA]</scope>
    <source>
        <strain evidence="2">zdho120</strain>
    </source>
</reference>
<dbReference type="AlphaFoldDB" id="A0A225UUA5"/>
<sequence length="36" mass="4101">MRSDIPLQEPADCGIIVDRRRIYGVGSRHKRSHIPA</sequence>
<dbReference type="Proteomes" id="UP000198211">
    <property type="component" value="Unassembled WGS sequence"/>
</dbReference>
<proteinExistence type="predicted"/>
<keyword evidence="2" id="KW-1185">Reference proteome</keyword>
<comment type="caution">
    <text evidence="1">The sequence shown here is derived from an EMBL/GenBank/DDBJ whole genome shotgun (WGS) entry which is preliminary data.</text>
</comment>
<dbReference type="EMBL" id="NBNE01011496">
    <property type="protein sequence ID" value="OWY96542.1"/>
    <property type="molecule type" value="Genomic_DNA"/>
</dbReference>
<accession>A0A225UUA5</accession>